<dbReference type="Proteomes" id="UP000503640">
    <property type="component" value="Unassembled WGS sequence"/>
</dbReference>
<protein>
    <submittedName>
        <fullName evidence="11">Metallopeptidase</fullName>
    </submittedName>
</protein>
<comment type="similarity">
    <text evidence="2">Belongs to the peptidase M13 family.</text>
</comment>
<sequence>MTARPPLAALALAAALHAPSARAAGEAPLTRLPYTPGLDPAAMDRAADPCVDFYAFACGGWLAKNPIPPDESRWGVYGKLAHENRQLLWGLLEEAARPGPSRGDAARQAGDYFAACMDEGAVERAGAAPLEAELRQVRALRSKRSLAALLGRLQPSLGDELAFDLSSEQDMKDATRVLAVLSAGGLGLPDRDYYLKDDARSEEIRARYASYLEGLLRLAGEPPEAARAGARTALRLETALARAALSRVDKRDPYRVYHRLGLGQLQALTPSFDWRAYLAAAGAPRLRVFNVTEPAFFLELEARLAEEPLEAWRTYLVARLADARAPYLSRPFQEAHFAFHGAFLEGVKEDRARWKKCVAWVDRDLGEALGQLFVARAFAPAVKAQVEDLTRRVERAMARRIAESPWMTPATQRAALAKLALLRNKIGYPARWRDYRRLRLDRGDFFGNVARTGRFETARQLAKVGRPVDREAWDMTAPTVNAYYNPQLNDMNFPAGVLLPPLWDPSLDLAPGYGNTGGTIGHELTHAFDDEGRQFDGRGNLRGWWTPEDAAEFERRTACLVEQFGRYPAVDEVKVNSRLTVGEDVADLGGTTLAYLAWQEATRGQPLAPRDGLTPAQRFFVGNAQWACENETDEAKRVHAVTDAHSPPRWRVNGLFANMPEFREAFACRAGQPMAPEHVCRVW</sequence>
<evidence type="ECO:0000256" key="3">
    <source>
        <dbReference type="ARBA" id="ARBA00022670"/>
    </source>
</evidence>
<organism evidence="11 12">
    <name type="scientific">Anaeromyxobacter diazotrophicus</name>
    <dbReference type="NCBI Taxonomy" id="2590199"/>
    <lineage>
        <taxon>Bacteria</taxon>
        <taxon>Pseudomonadati</taxon>
        <taxon>Myxococcota</taxon>
        <taxon>Myxococcia</taxon>
        <taxon>Myxococcales</taxon>
        <taxon>Cystobacterineae</taxon>
        <taxon>Anaeromyxobacteraceae</taxon>
        <taxon>Anaeromyxobacter</taxon>
    </lineage>
</organism>
<dbReference type="RefSeq" id="WP_176067410.1">
    <property type="nucleotide sequence ID" value="NZ_BJTG01000008.1"/>
</dbReference>
<proteinExistence type="inferred from homology"/>
<dbReference type="CDD" id="cd08662">
    <property type="entry name" value="M13"/>
    <property type="match status" value="1"/>
</dbReference>
<feature type="signal peptide" evidence="8">
    <location>
        <begin position="1"/>
        <end position="23"/>
    </location>
</feature>
<dbReference type="PRINTS" id="PR00786">
    <property type="entry name" value="NEPRILYSIN"/>
</dbReference>
<feature type="domain" description="Peptidase M13 C-terminal" evidence="9">
    <location>
        <begin position="481"/>
        <end position="682"/>
    </location>
</feature>
<dbReference type="GO" id="GO:0005886">
    <property type="term" value="C:plasma membrane"/>
    <property type="evidence" value="ECO:0007669"/>
    <property type="project" value="TreeGrafter"/>
</dbReference>
<reference evidence="12" key="1">
    <citation type="journal article" date="2020" name="Appl. Environ. Microbiol.">
        <title>Diazotrophic Anaeromyxobacter Isolates from Soils.</title>
        <authorList>
            <person name="Masuda Y."/>
            <person name="Yamanaka H."/>
            <person name="Xu Z.X."/>
            <person name="Shiratori Y."/>
            <person name="Aono T."/>
            <person name="Amachi S."/>
            <person name="Senoo K."/>
            <person name="Itoh H."/>
        </authorList>
    </citation>
    <scope>NUCLEOTIDE SEQUENCE [LARGE SCALE GENOMIC DNA]</scope>
    <source>
        <strain evidence="12">R267</strain>
    </source>
</reference>
<dbReference type="InterPro" id="IPR024079">
    <property type="entry name" value="MetalloPept_cat_dom_sf"/>
</dbReference>
<dbReference type="Pfam" id="PF05649">
    <property type="entry name" value="Peptidase_M13_N"/>
    <property type="match status" value="1"/>
</dbReference>
<keyword evidence="6" id="KW-0862">Zinc</keyword>
<keyword evidence="8" id="KW-0732">Signal</keyword>
<gene>
    <name evidence="11" type="primary">pepO_1</name>
    <name evidence="11" type="ORF">AMYX_33950</name>
</gene>
<evidence type="ECO:0000256" key="1">
    <source>
        <dbReference type="ARBA" id="ARBA00001947"/>
    </source>
</evidence>
<dbReference type="InterPro" id="IPR018497">
    <property type="entry name" value="Peptidase_M13_C"/>
</dbReference>
<evidence type="ECO:0000256" key="7">
    <source>
        <dbReference type="ARBA" id="ARBA00023049"/>
    </source>
</evidence>
<evidence type="ECO:0000256" key="6">
    <source>
        <dbReference type="ARBA" id="ARBA00022833"/>
    </source>
</evidence>
<comment type="cofactor">
    <cofactor evidence="1">
        <name>Zn(2+)</name>
        <dbReference type="ChEBI" id="CHEBI:29105"/>
    </cofactor>
</comment>
<name>A0A7I9VQG6_9BACT</name>
<comment type="caution">
    <text evidence="11">The sequence shown here is derived from an EMBL/GenBank/DDBJ whole genome shotgun (WGS) entry which is preliminary data.</text>
</comment>
<dbReference type="PROSITE" id="PS51885">
    <property type="entry name" value="NEPRILYSIN"/>
    <property type="match status" value="1"/>
</dbReference>
<dbReference type="EMBL" id="BJTG01000008">
    <property type="protein sequence ID" value="GEJ58654.1"/>
    <property type="molecule type" value="Genomic_DNA"/>
</dbReference>
<evidence type="ECO:0000259" key="9">
    <source>
        <dbReference type="Pfam" id="PF01431"/>
    </source>
</evidence>
<dbReference type="GO" id="GO:0004222">
    <property type="term" value="F:metalloendopeptidase activity"/>
    <property type="evidence" value="ECO:0007669"/>
    <property type="project" value="InterPro"/>
</dbReference>
<feature type="domain" description="Peptidase M13 N-terminal" evidence="10">
    <location>
        <begin position="49"/>
        <end position="429"/>
    </location>
</feature>
<evidence type="ECO:0000256" key="5">
    <source>
        <dbReference type="ARBA" id="ARBA00022801"/>
    </source>
</evidence>
<dbReference type="InterPro" id="IPR042089">
    <property type="entry name" value="Peptidase_M13_dom_2"/>
</dbReference>
<keyword evidence="12" id="KW-1185">Reference proteome</keyword>
<dbReference type="Pfam" id="PF01431">
    <property type="entry name" value="Peptidase_M13"/>
    <property type="match status" value="1"/>
</dbReference>
<dbReference type="SUPFAM" id="SSF55486">
    <property type="entry name" value="Metalloproteases ('zincins'), catalytic domain"/>
    <property type="match status" value="1"/>
</dbReference>
<keyword evidence="3" id="KW-0645">Protease</keyword>
<dbReference type="InterPro" id="IPR008753">
    <property type="entry name" value="Peptidase_M13_N"/>
</dbReference>
<evidence type="ECO:0000256" key="4">
    <source>
        <dbReference type="ARBA" id="ARBA00022723"/>
    </source>
</evidence>
<evidence type="ECO:0000313" key="11">
    <source>
        <dbReference type="EMBL" id="GEJ58654.1"/>
    </source>
</evidence>
<dbReference type="Gene3D" id="3.40.390.10">
    <property type="entry name" value="Collagenase (Catalytic Domain)"/>
    <property type="match status" value="1"/>
</dbReference>
<dbReference type="Gene3D" id="1.10.1380.10">
    <property type="entry name" value="Neutral endopeptidase , domain2"/>
    <property type="match status" value="1"/>
</dbReference>
<evidence type="ECO:0000313" key="12">
    <source>
        <dbReference type="Proteomes" id="UP000503640"/>
    </source>
</evidence>
<dbReference type="AlphaFoldDB" id="A0A7I9VQG6"/>
<evidence type="ECO:0000256" key="2">
    <source>
        <dbReference type="ARBA" id="ARBA00007357"/>
    </source>
</evidence>
<feature type="chain" id="PRO_5029814518" evidence="8">
    <location>
        <begin position="24"/>
        <end position="683"/>
    </location>
</feature>
<keyword evidence="5" id="KW-0378">Hydrolase</keyword>
<dbReference type="PANTHER" id="PTHR11733">
    <property type="entry name" value="ZINC METALLOPROTEASE FAMILY M13 NEPRILYSIN-RELATED"/>
    <property type="match status" value="1"/>
</dbReference>
<dbReference type="InterPro" id="IPR000718">
    <property type="entry name" value="Peptidase_M13"/>
</dbReference>
<keyword evidence="7" id="KW-0482">Metalloprotease</keyword>
<evidence type="ECO:0000259" key="10">
    <source>
        <dbReference type="Pfam" id="PF05649"/>
    </source>
</evidence>
<dbReference type="GO" id="GO:0046872">
    <property type="term" value="F:metal ion binding"/>
    <property type="evidence" value="ECO:0007669"/>
    <property type="project" value="UniProtKB-KW"/>
</dbReference>
<evidence type="ECO:0000256" key="8">
    <source>
        <dbReference type="SAM" id="SignalP"/>
    </source>
</evidence>
<keyword evidence="4" id="KW-0479">Metal-binding</keyword>
<dbReference type="PANTHER" id="PTHR11733:SF167">
    <property type="entry name" value="FI17812P1-RELATED"/>
    <property type="match status" value="1"/>
</dbReference>
<dbReference type="GO" id="GO:0016485">
    <property type="term" value="P:protein processing"/>
    <property type="evidence" value="ECO:0007669"/>
    <property type="project" value="TreeGrafter"/>
</dbReference>
<accession>A0A7I9VQG6</accession>